<dbReference type="SMART" id="SM00020">
    <property type="entry name" value="Tryp_SPc"/>
    <property type="match status" value="1"/>
</dbReference>
<dbReference type="OrthoDB" id="3657335at2"/>
<protein>
    <recommendedName>
        <fullName evidence="2">Peptidase S1 domain-containing protein</fullName>
    </recommendedName>
</protein>
<reference evidence="3 4" key="1">
    <citation type="submission" date="2018-11" db="EMBL/GenBank/DDBJ databases">
        <authorList>
            <person name="Li F."/>
        </authorList>
    </citation>
    <scope>NUCLEOTIDE SEQUENCE [LARGE SCALE GENOMIC DNA]</scope>
    <source>
        <strain evidence="3 4">KIS18-7</strain>
    </source>
</reference>
<accession>A0A3N0DQ26</accession>
<dbReference type="Proteomes" id="UP000277094">
    <property type="component" value="Unassembled WGS sequence"/>
</dbReference>
<dbReference type="Pfam" id="PF00089">
    <property type="entry name" value="Trypsin"/>
    <property type="match status" value="1"/>
</dbReference>
<sequence length="270" mass="27695">MRLSTASRALLLLTVLAAFASTGPATAVIGGTADGNRHPYVGAVDGRPLGGPVQFGSGVLISPTVFLTVGHGTAHFDAAGVSRARVTFDPVVTASSVWHEGTVHTNPGYDPGGKGNRGDFGDLGVIVFDEPVTGIQPARLPGADDLTWLLRGNGQPRFEIAGYGVSQYVGGPNGGGKRRLDFGSAGTRRLATEAFSSLSPGFLRLHATGSADICTGDSGSPSILAGTDLVLGLTAVQWSLSGGECESGPWEQRVDTPGARAFLAHYVDLP</sequence>
<gene>
    <name evidence="3" type="ORF">EFL95_17210</name>
</gene>
<dbReference type="RefSeq" id="WP_123235321.1">
    <property type="nucleotide sequence ID" value="NZ_RJSG01000003.1"/>
</dbReference>
<dbReference type="GO" id="GO:0004252">
    <property type="term" value="F:serine-type endopeptidase activity"/>
    <property type="evidence" value="ECO:0007669"/>
    <property type="project" value="InterPro"/>
</dbReference>
<feature type="signal peptide" evidence="1">
    <location>
        <begin position="1"/>
        <end position="27"/>
    </location>
</feature>
<feature type="chain" id="PRO_5018038703" description="Peptidase S1 domain-containing protein" evidence="1">
    <location>
        <begin position="28"/>
        <end position="270"/>
    </location>
</feature>
<keyword evidence="1" id="KW-0732">Signal</keyword>
<evidence type="ECO:0000259" key="2">
    <source>
        <dbReference type="SMART" id="SM00020"/>
    </source>
</evidence>
<evidence type="ECO:0000313" key="3">
    <source>
        <dbReference type="EMBL" id="RNL77735.1"/>
    </source>
</evidence>
<dbReference type="InterPro" id="IPR009003">
    <property type="entry name" value="Peptidase_S1_PA"/>
</dbReference>
<dbReference type="Gene3D" id="2.40.10.10">
    <property type="entry name" value="Trypsin-like serine proteases"/>
    <property type="match status" value="1"/>
</dbReference>
<comment type="caution">
    <text evidence="3">The sequence shown here is derived from an EMBL/GenBank/DDBJ whole genome shotgun (WGS) entry which is preliminary data.</text>
</comment>
<organism evidence="3 4">
    <name type="scientific">Nocardioides marmorisolisilvae</name>
    <dbReference type="NCBI Taxonomy" id="1542737"/>
    <lineage>
        <taxon>Bacteria</taxon>
        <taxon>Bacillati</taxon>
        <taxon>Actinomycetota</taxon>
        <taxon>Actinomycetes</taxon>
        <taxon>Propionibacteriales</taxon>
        <taxon>Nocardioidaceae</taxon>
        <taxon>Nocardioides</taxon>
    </lineage>
</organism>
<evidence type="ECO:0000313" key="4">
    <source>
        <dbReference type="Proteomes" id="UP000277094"/>
    </source>
</evidence>
<dbReference type="AlphaFoldDB" id="A0A3N0DQ26"/>
<proteinExistence type="predicted"/>
<feature type="domain" description="Peptidase S1" evidence="2">
    <location>
        <begin position="27"/>
        <end position="270"/>
    </location>
</feature>
<dbReference type="SUPFAM" id="SSF50494">
    <property type="entry name" value="Trypsin-like serine proteases"/>
    <property type="match status" value="1"/>
</dbReference>
<name>A0A3N0DQ26_9ACTN</name>
<dbReference type="InterPro" id="IPR043504">
    <property type="entry name" value="Peptidase_S1_PA_chymotrypsin"/>
</dbReference>
<dbReference type="EMBL" id="RJSG01000003">
    <property type="protein sequence ID" value="RNL77735.1"/>
    <property type="molecule type" value="Genomic_DNA"/>
</dbReference>
<dbReference type="GO" id="GO:0006508">
    <property type="term" value="P:proteolysis"/>
    <property type="evidence" value="ECO:0007669"/>
    <property type="project" value="InterPro"/>
</dbReference>
<keyword evidence="4" id="KW-1185">Reference proteome</keyword>
<evidence type="ECO:0000256" key="1">
    <source>
        <dbReference type="SAM" id="SignalP"/>
    </source>
</evidence>
<dbReference type="InterPro" id="IPR001254">
    <property type="entry name" value="Trypsin_dom"/>
</dbReference>